<gene>
    <name evidence="2" type="ORF">TCAL_13904</name>
</gene>
<dbReference type="InterPro" id="IPR006721">
    <property type="entry name" value="ATP_synth_F1_esu_mt"/>
</dbReference>
<dbReference type="PANTHER" id="PTHR12448:SF0">
    <property type="entry name" value="ATP SYNTHASE SUBUNIT EPSILON, MITOCHONDRIAL"/>
    <property type="match status" value="1"/>
</dbReference>
<dbReference type="InterPro" id="IPR036742">
    <property type="entry name" value="ATP_synth_F1_esu_sf_mt"/>
</dbReference>
<dbReference type="AlphaFoldDB" id="A0A553N7Z6"/>
<dbReference type="PANTHER" id="PTHR12448">
    <property type="entry name" value="ATP SYNTHASE EPSILON CHAIN, MITOCHONDRIAL"/>
    <property type="match status" value="1"/>
</dbReference>
<accession>A0A553N7Z6</accession>
<protein>
    <recommendedName>
        <fullName evidence="4">ATP synthase subunit epsilon, mitochondrial</fullName>
    </recommendedName>
</protein>
<dbReference type="FunFam" id="1.10.1620.20:FF:000005">
    <property type="entry name" value="Uncharacterized protein, isoform A"/>
    <property type="match status" value="1"/>
</dbReference>
<comment type="caution">
    <text evidence="2">The sequence shown here is derived from an EMBL/GenBank/DDBJ whole genome shotgun (WGS) entry which is preliminary data.</text>
</comment>
<dbReference type="EMBL" id="VCGU01000459">
    <property type="protein sequence ID" value="TRY61519.1"/>
    <property type="molecule type" value="Genomic_DNA"/>
</dbReference>
<evidence type="ECO:0008006" key="4">
    <source>
        <dbReference type="Google" id="ProtNLM"/>
    </source>
</evidence>
<evidence type="ECO:0000313" key="3">
    <source>
        <dbReference type="Proteomes" id="UP000318571"/>
    </source>
</evidence>
<dbReference type="GO" id="GO:0046933">
    <property type="term" value="F:proton-transporting ATP synthase activity, rotational mechanism"/>
    <property type="evidence" value="ECO:0007669"/>
    <property type="project" value="InterPro"/>
</dbReference>
<dbReference type="Proteomes" id="UP000318571">
    <property type="component" value="Chromosome 8"/>
</dbReference>
<proteinExistence type="inferred from homology"/>
<evidence type="ECO:0000313" key="2">
    <source>
        <dbReference type="EMBL" id="TRY61519.1"/>
    </source>
</evidence>
<dbReference type="CDD" id="cd12153">
    <property type="entry name" value="F1-ATPase_epsilon"/>
    <property type="match status" value="1"/>
</dbReference>
<comment type="similarity">
    <text evidence="1">Belongs to the eukaryotic ATPase epsilon family.</text>
</comment>
<keyword evidence="3" id="KW-1185">Reference proteome</keyword>
<dbReference type="OMA" id="IKFTQWK"/>
<dbReference type="Gene3D" id="1.10.1620.20">
    <property type="entry name" value="ATP synthase, F1 complex, epsilon subunit superfamily, mitochondrial"/>
    <property type="match status" value="1"/>
</dbReference>
<dbReference type="STRING" id="6832.A0A553N7Z6"/>
<dbReference type="SUPFAM" id="SSF48690">
    <property type="entry name" value="Epsilon subunit of mitochondrial F1F0-ATP synthase"/>
    <property type="match status" value="1"/>
</dbReference>
<organism evidence="2 3">
    <name type="scientific">Tigriopus californicus</name>
    <name type="common">Marine copepod</name>
    <dbReference type="NCBI Taxonomy" id="6832"/>
    <lineage>
        <taxon>Eukaryota</taxon>
        <taxon>Metazoa</taxon>
        <taxon>Ecdysozoa</taxon>
        <taxon>Arthropoda</taxon>
        <taxon>Crustacea</taxon>
        <taxon>Multicrustacea</taxon>
        <taxon>Hexanauplia</taxon>
        <taxon>Copepoda</taxon>
        <taxon>Harpacticoida</taxon>
        <taxon>Harpacticidae</taxon>
        <taxon>Tigriopus</taxon>
    </lineage>
</organism>
<evidence type="ECO:0000256" key="1">
    <source>
        <dbReference type="ARBA" id="ARBA00009502"/>
    </source>
</evidence>
<dbReference type="GO" id="GO:0005743">
    <property type="term" value="C:mitochondrial inner membrane"/>
    <property type="evidence" value="ECO:0007669"/>
    <property type="project" value="InterPro"/>
</dbReference>
<dbReference type="Pfam" id="PF04627">
    <property type="entry name" value="ATP-synt_Eps"/>
    <property type="match status" value="1"/>
</dbReference>
<dbReference type="GO" id="GO:0045259">
    <property type="term" value="C:proton-transporting ATP synthase complex"/>
    <property type="evidence" value="ECO:0007669"/>
    <property type="project" value="InterPro"/>
</dbReference>
<name>A0A553N7Z6_TIGCA</name>
<dbReference type="GO" id="GO:0042776">
    <property type="term" value="P:proton motive force-driven mitochondrial ATP synthesis"/>
    <property type="evidence" value="ECO:0007669"/>
    <property type="project" value="TreeGrafter"/>
</dbReference>
<reference evidence="2 3" key="1">
    <citation type="journal article" date="2018" name="Nat. Ecol. Evol.">
        <title>Genomic signatures of mitonuclear coevolution across populations of Tigriopus californicus.</title>
        <authorList>
            <person name="Barreto F.S."/>
            <person name="Watson E.T."/>
            <person name="Lima T.G."/>
            <person name="Willett C.S."/>
            <person name="Edmands S."/>
            <person name="Li W."/>
            <person name="Burton R.S."/>
        </authorList>
    </citation>
    <scope>NUCLEOTIDE SEQUENCE [LARGE SCALE GENOMIC DNA]</scope>
    <source>
        <strain evidence="2 3">San Diego</strain>
    </source>
</reference>
<sequence length="60" mass="6953">MTFWRQAGLNYVQYSNIAARVVRQSLKKELKADAEKRENASIKFKKWVNGKPEGWVAAKI</sequence>